<name>A0A6G1D2Q9_9ORYZ</name>
<feature type="region of interest" description="Disordered" evidence="1">
    <location>
        <begin position="1"/>
        <end position="23"/>
    </location>
</feature>
<evidence type="ECO:0000313" key="3">
    <source>
        <dbReference type="Proteomes" id="UP000479710"/>
    </source>
</evidence>
<dbReference type="EMBL" id="SPHZ02000007">
    <property type="protein sequence ID" value="KAF0906424.1"/>
    <property type="molecule type" value="Genomic_DNA"/>
</dbReference>
<protein>
    <submittedName>
        <fullName evidence="2">Uncharacterized protein</fullName>
    </submittedName>
</protein>
<dbReference type="Proteomes" id="UP000479710">
    <property type="component" value="Unassembled WGS sequence"/>
</dbReference>
<evidence type="ECO:0000313" key="2">
    <source>
        <dbReference type="EMBL" id="KAF0906424.1"/>
    </source>
</evidence>
<keyword evidence="3" id="KW-1185">Reference proteome</keyword>
<organism evidence="2 3">
    <name type="scientific">Oryza meyeriana var. granulata</name>
    <dbReference type="NCBI Taxonomy" id="110450"/>
    <lineage>
        <taxon>Eukaryota</taxon>
        <taxon>Viridiplantae</taxon>
        <taxon>Streptophyta</taxon>
        <taxon>Embryophyta</taxon>
        <taxon>Tracheophyta</taxon>
        <taxon>Spermatophyta</taxon>
        <taxon>Magnoliopsida</taxon>
        <taxon>Liliopsida</taxon>
        <taxon>Poales</taxon>
        <taxon>Poaceae</taxon>
        <taxon>BOP clade</taxon>
        <taxon>Oryzoideae</taxon>
        <taxon>Oryzeae</taxon>
        <taxon>Oryzinae</taxon>
        <taxon>Oryza</taxon>
        <taxon>Oryza meyeriana</taxon>
    </lineage>
</organism>
<feature type="compositionally biased region" description="Polar residues" evidence="1">
    <location>
        <begin position="49"/>
        <end position="72"/>
    </location>
</feature>
<reference evidence="2 3" key="1">
    <citation type="submission" date="2019-11" db="EMBL/GenBank/DDBJ databases">
        <title>Whole genome sequence of Oryza granulata.</title>
        <authorList>
            <person name="Li W."/>
        </authorList>
    </citation>
    <scope>NUCLEOTIDE SEQUENCE [LARGE SCALE GENOMIC DNA]</scope>
    <source>
        <strain evidence="3">cv. Menghai</strain>
        <tissue evidence="2">Leaf</tissue>
    </source>
</reference>
<proteinExistence type="predicted"/>
<feature type="region of interest" description="Disordered" evidence="1">
    <location>
        <begin position="40"/>
        <end position="72"/>
    </location>
</feature>
<comment type="caution">
    <text evidence="2">The sequence shown here is derived from an EMBL/GenBank/DDBJ whole genome shotgun (WGS) entry which is preliminary data.</text>
</comment>
<gene>
    <name evidence="2" type="ORF">E2562_011422</name>
</gene>
<sequence length="72" mass="7084">MANTAGGEHGVRIPSQAAGGKVAAPEKQLNRFVLQPAAACDNGAPSPELCTTSAGASTTIEDDSSINSGAKS</sequence>
<dbReference type="AlphaFoldDB" id="A0A6G1D2Q9"/>
<accession>A0A6G1D2Q9</accession>
<evidence type="ECO:0000256" key="1">
    <source>
        <dbReference type="SAM" id="MobiDB-lite"/>
    </source>
</evidence>